<dbReference type="InterPro" id="IPR036412">
    <property type="entry name" value="HAD-like_sf"/>
</dbReference>
<organism evidence="1">
    <name type="scientific">uncultured Caudovirales phage</name>
    <dbReference type="NCBI Taxonomy" id="2100421"/>
    <lineage>
        <taxon>Viruses</taxon>
        <taxon>Duplodnaviria</taxon>
        <taxon>Heunggongvirae</taxon>
        <taxon>Uroviricota</taxon>
        <taxon>Caudoviricetes</taxon>
        <taxon>Peduoviridae</taxon>
        <taxon>Maltschvirus</taxon>
        <taxon>Maltschvirus maltsch</taxon>
    </lineage>
</organism>
<dbReference type="SUPFAM" id="SSF56784">
    <property type="entry name" value="HAD-like"/>
    <property type="match status" value="1"/>
</dbReference>
<dbReference type="EMBL" id="LR797824">
    <property type="protein sequence ID" value="CAB4241732.1"/>
    <property type="molecule type" value="Genomic_DNA"/>
</dbReference>
<reference evidence="1" key="1">
    <citation type="submission" date="2020-05" db="EMBL/GenBank/DDBJ databases">
        <authorList>
            <person name="Chiriac C."/>
            <person name="Salcher M."/>
            <person name="Ghai R."/>
            <person name="Kavagutti S V."/>
        </authorList>
    </citation>
    <scope>NUCLEOTIDE SEQUENCE</scope>
</reference>
<dbReference type="Gene3D" id="3.40.50.1000">
    <property type="entry name" value="HAD superfamily/HAD-like"/>
    <property type="match status" value="1"/>
</dbReference>
<gene>
    <name evidence="1" type="ORF">UFOVP71_270</name>
</gene>
<accession>A0A6J5TA64</accession>
<name>A0A6J5TA64_9CAUD</name>
<dbReference type="InterPro" id="IPR023214">
    <property type="entry name" value="HAD_sf"/>
</dbReference>
<protein>
    <submittedName>
        <fullName evidence="1">5'(3')-deoxyribonucleotidase</fullName>
    </submittedName>
</protein>
<evidence type="ECO:0000313" key="1">
    <source>
        <dbReference type="EMBL" id="CAB4241732.1"/>
    </source>
</evidence>
<proteinExistence type="predicted"/>
<sequence length="193" mass="21956">MDKILLTDCDGVLLDWEAKFETFARRLGYQFKDNYANTYSIGEQLGIGHEESHDLIAKFNHSSDFESIPPWRDSVEGIAKFKADGWKIIIITTAGLHPWTYGLRRSNLDNVFGVGAIDELYVLDMHGDKGEVLVNYNGSGLYWIEDKPSNAELAYKYGLKPLLMDNLHNSSYKGNVPRVNSWKEIYSIVTNDI</sequence>